<sequence>MKNDEANADPRALRLAALLARRAEVLRSIDDCEAYLQSCASFTSDEEQHRTARDIDDYREALATLEKEIERMRKDSS</sequence>
<dbReference type="KEGG" id="pnd:Pla175_07270"/>
<reference evidence="2 3" key="1">
    <citation type="submission" date="2019-02" db="EMBL/GenBank/DDBJ databases">
        <title>Deep-cultivation of Planctomycetes and their phenomic and genomic characterization uncovers novel biology.</title>
        <authorList>
            <person name="Wiegand S."/>
            <person name="Jogler M."/>
            <person name="Boedeker C."/>
            <person name="Pinto D."/>
            <person name="Vollmers J."/>
            <person name="Rivas-Marin E."/>
            <person name="Kohn T."/>
            <person name="Peeters S.H."/>
            <person name="Heuer A."/>
            <person name="Rast P."/>
            <person name="Oberbeckmann S."/>
            <person name="Bunk B."/>
            <person name="Jeske O."/>
            <person name="Meyerdierks A."/>
            <person name="Storesund J.E."/>
            <person name="Kallscheuer N."/>
            <person name="Luecker S."/>
            <person name="Lage O.M."/>
            <person name="Pohl T."/>
            <person name="Merkel B.J."/>
            <person name="Hornburger P."/>
            <person name="Mueller R.-W."/>
            <person name="Bruemmer F."/>
            <person name="Labrenz M."/>
            <person name="Spormann A.M."/>
            <person name="Op den Camp H."/>
            <person name="Overmann J."/>
            <person name="Amann R."/>
            <person name="Jetten M.S.M."/>
            <person name="Mascher T."/>
            <person name="Medema M.H."/>
            <person name="Devos D.P."/>
            <person name="Kaster A.-K."/>
            <person name="Ovreas L."/>
            <person name="Rohde M."/>
            <person name="Galperin M.Y."/>
            <person name="Jogler C."/>
        </authorList>
    </citation>
    <scope>NUCLEOTIDE SEQUENCE [LARGE SCALE GENOMIC DNA]</scope>
    <source>
        <strain evidence="2 3">Pla175</strain>
    </source>
</reference>
<dbReference type="RefSeq" id="WP_145281333.1">
    <property type="nucleotide sequence ID" value="NZ_CP036291.1"/>
</dbReference>
<protein>
    <submittedName>
        <fullName evidence="2">Uncharacterized protein</fullName>
    </submittedName>
</protein>
<name>A0A518D7A5_9BACT</name>
<keyword evidence="1" id="KW-0175">Coiled coil</keyword>
<evidence type="ECO:0000256" key="1">
    <source>
        <dbReference type="SAM" id="Coils"/>
    </source>
</evidence>
<evidence type="ECO:0000313" key="3">
    <source>
        <dbReference type="Proteomes" id="UP000317429"/>
    </source>
</evidence>
<organism evidence="2 3">
    <name type="scientific">Pirellulimonas nuda</name>
    <dbReference type="NCBI Taxonomy" id="2528009"/>
    <lineage>
        <taxon>Bacteria</taxon>
        <taxon>Pseudomonadati</taxon>
        <taxon>Planctomycetota</taxon>
        <taxon>Planctomycetia</taxon>
        <taxon>Pirellulales</taxon>
        <taxon>Lacipirellulaceae</taxon>
        <taxon>Pirellulimonas</taxon>
    </lineage>
</organism>
<dbReference type="AlphaFoldDB" id="A0A518D7A5"/>
<proteinExistence type="predicted"/>
<dbReference type="EMBL" id="CP036291">
    <property type="protein sequence ID" value="QDU87368.1"/>
    <property type="molecule type" value="Genomic_DNA"/>
</dbReference>
<feature type="coiled-coil region" evidence="1">
    <location>
        <begin position="48"/>
        <end position="75"/>
    </location>
</feature>
<evidence type="ECO:0000313" key="2">
    <source>
        <dbReference type="EMBL" id="QDU87368.1"/>
    </source>
</evidence>
<keyword evidence="3" id="KW-1185">Reference proteome</keyword>
<gene>
    <name evidence="2" type="ORF">Pla175_07270</name>
</gene>
<dbReference type="Proteomes" id="UP000317429">
    <property type="component" value="Chromosome"/>
</dbReference>
<accession>A0A518D7A5</accession>